<sequence>MKASRPIEPAGHPGALSPSGAIGEKSARAMQIYGVTVNTAAERIIHSAAYLAERVHAFTLGATDGRGSSYRILDHTDTTRYPARARFYLQPVDADRTSSNIRRTGGSESAGTPDEEGPRYKSRRETEPFPRRVRHLQRKLNDSAQFARTRSMRCTFTSPPYILELQGCRLSSESIIPSIKILECETHEKLCVVIAQRPRWLKPIRSLRFKRFRDNDVISLC</sequence>
<gene>
    <name evidence="2" type="ORF">ALC57_00880</name>
</gene>
<organism evidence="2 3">
    <name type="scientific">Trachymyrmex cornetzi</name>
    <dbReference type="NCBI Taxonomy" id="471704"/>
    <lineage>
        <taxon>Eukaryota</taxon>
        <taxon>Metazoa</taxon>
        <taxon>Ecdysozoa</taxon>
        <taxon>Arthropoda</taxon>
        <taxon>Hexapoda</taxon>
        <taxon>Insecta</taxon>
        <taxon>Pterygota</taxon>
        <taxon>Neoptera</taxon>
        <taxon>Endopterygota</taxon>
        <taxon>Hymenoptera</taxon>
        <taxon>Apocrita</taxon>
        <taxon>Aculeata</taxon>
        <taxon>Formicoidea</taxon>
        <taxon>Formicidae</taxon>
        <taxon>Myrmicinae</taxon>
        <taxon>Trachymyrmex</taxon>
    </lineage>
</organism>
<proteinExistence type="predicted"/>
<feature type="region of interest" description="Disordered" evidence="1">
    <location>
        <begin position="1"/>
        <end position="21"/>
    </location>
</feature>
<name>A0A195EN43_9HYME</name>
<reference evidence="2 3" key="1">
    <citation type="submission" date="2015-09" db="EMBL/GenBank/DDBJ databases">
        <title>Trachymyrmex cornetzi WGS genome.</title>
        <authorList>
            <person name="Nygaard S."/>
            <person name="Hu H."/>
            <person name="Boomsma J."/>
            <person name="Zhang G."/>
        </authorList>
    </citation>
    <scope>NUCLEOTIDE SEQUENCE [LARGE SCALE GENOMIC DNA]</scope>
    <source>
        <strain evidence="2">Tcor2-1</strain>
        <tissue evidence="2">Whole body</tissue>
    </source>
</reference>
<feature type="compositionally biased region" description="Basic and acidic residues" evidence="1">
    <location>
        <begin position="116"/>
        <end position="128"/>
    </location>
</feature>
<evidence type="ECO:0000256" key="1">
    <source>
        <dbReference type="SAM" id="MobiDB-lite"/>
    </source>
</evidence>
<keyword evidence="3" id="KW-1185">Reference proteome</keyword>
<accession>A0A195EN43</accession>
<feature type="compositionally biased region" description="Polar residues" evidence="1">
    <location>
        <begin position="97"/>
        <end position="110"/>
    </location>
</feature>
<evidence type="ECO:0000313" key="2">
    <source>
        <dbReference type="EMBL" id="KYN29618.1"/>
    </source>
</evidence>
<evidence type="ECO:0000313" key="3">
    <source>
        <dbReference type="Proteomes" id="UP000078492"/>
    </source>
</evidence>
<feature type="region of interest" description="Disordered" evidence="1">
    <location>
        <begin position="94"/>
        <end position="128"/>
    </location>
</feature>
<dbReference type="Proteomes" id="UP000078492">
    <property type="component" value="Unassembled WGS sequence"/>
</dbReference>
<protein>
    <submittedName>
        <fullName evidence="2">Uncharacterized protein</fullName>
    </submittedName>
</protein>
<dbReference type="EMBL" id="KQ978625">
    <property type="protein sequence ID" value="KYN29618.1"/>
    <property type="molecule type" value="Genomic_DNA"/>
</dbReference>
<dbReference type="AlphaFoldDB" id="A0A195EN43"/>